<accession>A0A0R0CQM4</accession>
<dbReference type="AlphaFoldDB" id="A0A0R0CQM4"/>
<organism evidence="4 5">
    <name type="scientific">Pseudoxanthomonas dokdonensis</name>
    <dbReference type="NCBI Taxonomy" id="344882"/>
    <lineage>
        <taxon>Bacteria</taxon>
        <taxon>Pseudomonadati</taxon>
        <taxon>Pseudomonadota</taxon>
        <taxon>Gammaproteobacteria</taxon>
        <taxon>Lysobacterales</taxon>
        <taxon>Lysobacteraceae</taxon>
        <taxon>Pseudoxanthomonas</taxon>
    </lineage>
</organism>
<evidence type="ECO:0000313" key="4">
    <source>
        <dbReference type="EMBL" id="KRG68295.1"/>
    </source>
</evidence>
<gene>
    <name evidence="4" type="ORF">ABB29_13280</name>
</gene>
<protein>
    <submittedName>
        <fullName evidence="4">Diguanylate cyclase</fullName>
    </submittedName>
</protein>
<evidence type="ECO:0000256" key="2">
    <source>
        <dbReference type="ARBA" id="ARBA00022723"/>
    </source>
</evidence>
<dbReference type="Pfam" id="PF05163">
    <property type="entry name" value="DinB"/>
    <property type="match status" value="1"/>
</dbReference>
<evidence type="ECO:0000256" key="1">
    <source>
        <dbReference type="ARBA" id="ARBA00008635"/>
    </source>
</evidence>
<sequence length="182" mass="20157">MDFQQHFALLARYNQWMNQKLLEVSASLPAEALSAERGAFFGSILGTFNHLLVADTLWLKRLGASPDHATALQPLDAIPLPARLDQQLFADLAGLAERRQWLDAIIIAWVDGLRGHDLQDGWLVYHDTRGQPHRKSLAGVLAHLFNHQTHHRGQITTLLSQAGADVGVTDLAMLVPEQPLPV</sequence>
<dbReference type="SUPFAM" id="SSF109854">
    <property type="entry name" value="DinB/YfiT-like putative metalloenzymes"/>
    <property type="match status" value="1"/>
</dbReference>
<evidence type="ECO:0000313" key="5">
    <source>
        <dbReference type="Proteomes" id="UP000052052"/>
    </source>
</evidence>
<dbReference type="STRING" id="344882.ABB29_13280"/>
<dbReference type="EMBL" id="LDJL01000015">
    <property type="protein sequence ID" value="KRG68295.1"/>
    <property type="molecule type" value="Genomic_DNA"/>
</dbReference>
<reference evidence="4 5" key="1">
    <citation type="submission" date="2015-05" db="EMBL/GenBank/DDBJ databases">
        <title>Genome sequencing and analysis of members of genus Stenotrophomonas.</title>
        <authorList>
            <person name="Patil P.P."/>
            <person name="Midha S."/>
            <person name="Patil P.B."/>
        </authorList>
    </citation>
    <scope>NUCLEOTIDE SEQUENCE [LARGE SCALE GENOMIC DNA]</scope>
    <source>
        <strain evidence="4 5">DSM 21858</strain>
    </source>
</reference>
<dbReference type="PANTHER" id="PTHR37302">
    <property type="entry name" value="SLR1116 PROTEIN"/>
    <property type="match status" value="1"/>
</dbReference>
<comment type="caution">
    <text evidence="4">The sequence shown here is derived from an EMBL/GenBank/DDBJ whole genome shotgun (WGS) entry which is preliminary data.</text>
</comment>
<dbReference type="PANTHER" id="PTHR37302:SF1">
    <property type="entry name" value="PROTEIN DINB"/>
    <property type="match status" value="1"/>
</dbReference>
<dbReference type="GO" id="GO:0046872">
    <property type="term" value="F:metal ion binding"/>
    <property type="evidence" value="ECO:0007669"/>
    <property type="project" value="UniProtKB-KW"/>
</dbReference>
<feature type="binding site" evidence="3">
    <location>
        <position position="151"/>
    </location>
    <ligand>
        <name>a divalent metal cation</name>
        <dbReference type="ChEBI" id="CHEBI:60240"/>
    </ligand>
</feature>
<dbReference type="Gene3D" id="1.20.120.450">
    <property type="entry name" value="dinb family like domain"/>
    <property type="match status" value="1"/>
</dbReference>
<dbReference type="PATRIC" id="fig|344882.3.peg.1036"/>
<dbReference type="Proteomes" id="UP000052052">
    <property type="component" value="Unassembled WGS sequence"/>
</dbReference>
<keyword evidence="5" id="KW-1185">Reference proteome</keyword>
<feature type="binding site" evidence="3">
    <location>
        <position position="147"/>
    </location>
    <ligand>
        <name>a divalent metal cation</name>
        <dbReference type="ChEBI" id="CHEBI:60240"/>
    </ligand>
</feature>
<comment type="similarity">
    <text evidence="1">Belongs to the DinB family.</text>
</comment>
<feature type="binding site" evidence="3">
    <location>
        <position position="50"/>
    </location>
    <ligand>
        <name>a divalent metal cation</name>
        <dbReference type="ChEBI" id="CHEBI:60240"/>
    </ligand>
</feature>
<dbReference type="RefSeq" id="WP_057659861.1">
    <property type="nucleotide sequence ID" value="NZ_LDJL01000015.1"/>
</dbReference>
<dbReference type="InterPro" id="IPR034660">
    <property type="entry name" value="DinB/YfiT-like"/>
</dbReference>
<proteinExistence type="inferred from homology"/>
<dbReference type="InterPro" id="IPR007837">
    <property type="entry name" value="DinB"/>
</dbReference>
<evidence type="ECO:0000256" key="3">
    <source>
        <dbReference type="PIRSR" id="PIRSR607837-1"/>
    </source>
</evidence>
<dbReference type="OrthoDB" id="9807509at2"/>
<keyword evidence="2 3" id="KW-0479">Metal-binding</keyword>
<name>A0A0R0CQM4_9GAMM</name>